<proteinExistence type="predicted"/>
<organism evidence="2">
    <name type="scientific">Pieris brassicae granulosis virus</name>
    <name type="common">PbGV</name>
    <name type="synonym">Pieris brassicae granulovirus</name>
    <dbReference type="NCBI Taxonomy" id="10465"/>
    <lineage>
        <taxon>Viruses</taxon>
        <taxon>Viruses incertae sedis</taxon>
        <taxon>Naldaviricetes</taxon>
        <taxon>Lefavirales</taxon>
        <taxon>Baculoviridae</taxon>
        <taxon>Betabaculovirus</taxon>
        <taxon>Betabaculovirus arrapae</taxon>
    </lineage>
</organism>
<organismHost>
    <name type="scientific">Pieris brassicae</name>
    <name type="common">White butterfly</name>
    <name type="synonym">Large white butterfly</name>
    <dbReference type="NCBI Taxonomy" id="7116"/>
</organismHost>
<reference evidence="2" key="1">
    <citation type="submission" date="2019-11" db="EMBL/GenBank/DDBJ databases">
        <title>Studies on the baculoviruses infecting the caterpillars, Spilarctia obliqua Walker (Erebidae) and Pieris brassicae Linn. (Pieridae) (Insecta: Lepidoptera).</title>
        <authorList>
            <person name="Paul S."/>
            <person name="Arumugaperumal A."/>
            <person name="Sathiya Balasingh Thangapandi E.J.J."/>
            <person name="Sarjubala Devi H."/>
            <person name="Johnson T."/>
            <person name="Maisnam S."/>
            <person name="Krishnavel S."/>
            <person name="Soman Syamala S."/>
            <person name="Ramamoorthy S."/>
            <person name="Karthikeyan R."/>
            <person name="Subburaman C."/>
            <person name="Jeyaprakash R."/>
            <person name="Azhaguchamy M."/>
            <person name="Ramaiyer V."/>
            <person name="Sivasubramaniam S."/>
        </authorList>
    </citation>
    <scope>NUCLEOTIDE SEQUENCE</scope>
    <source>
        <strain evidence="2">Manipur</strain>
    </source>
</reference>
<keyword evidence="1" id="KW-0812">Transmembrane</keyword>
<evidence type="ECO:0000313" key="2">
    <source>
        <dbReference type="EMBL" id="QNN89502.1"/>
    </source>
</evidence>
<protein>
    <submittedName>
        <fullName evidence="2">ORF96</fullName>
    </submittedName>
</protein>
<dbReference type="EMBL" id="MN750572">
    <property type="protein sequence ID" value="QNN89502.1"/>
    <property type="molecule type" value="Genomic_DNA"/>
</dbReference>
<keyword evidence="1" id="KW-0472">Membrane</keyword>
<keyword evidence="1" id="KW-1133">Transmembrane helix</keyword>
<name>A0A7G9U8S1_GVPB</name>
<sequence length="125" mass="14644">MVVSDGLLDIMEKYNWQIVDRQFIEIMPNERERAWKDLLILAFRNTPQTFRKNVRQGLLEHFDYKQPIFYDLKRHEMGLATKSVLDALNPPNESLFDSRLISPLSIVTGFIVIVLSYLVVEGNLF</sequence>
<feature type="transmembrane region" description="Helical" evidence="1">
    <location>
        <begin position="100"/>
        <end position="120"/>
    </location>
</feature>
<dbReference type="InterPro" id="IPR008005">
    <property type="entry name" value="PIF6"/>
</dbReference>
<evidence type="ECO:0000256" key="1">
    <source>
        <dbReference type="SAM" id="Phobius"/>
    </source>
</evidence>
<accession>A0A7G9U8S1</accession>
<dbReference type="Pfam" id="PF05341">
    <property type="entry name" value="PIF6"/>
    <property type="match status" value="1"/>
</dbReference>